<keyword evidence="1" id="KW-0812">Transmembrane</keyword>
<keyword evidence="1" id="KW-0472">Membrane</keyword>
<dbReference type="Gene3D" id="2.60.120.380">
    <property type="match status" value="1"/>
</dbReference>
<keyword evidence="3" id="KW-1185">Reference proteome</keyword>
<keyword evidence="1" id="KW-1133">Transmembrane helix</keyword>
<accession>A0ABQ2YS75</accession>
<evidence type="ECO:0000313" key="2">
    <source>
        <dbReference type="EMBL" id="GGX93583.1"/>
    </source>
</evidence>
<dbReference type="RefSeq" id="WP_189468988.1">
    <property type="nucleotide sequence ID" value="NZ_BMXS01000009.1"/>
</dbReference>
<dbReference type="EMBL" id="BMXS01000009">
    <property type="protein sequence ID" value="GGX93583.1"/>
    <property type="molecule type" value="Genomic_DNA"/>
</dbReference>
<evidence type="ECO:0000256" key="1">
    <source>
        <dbReference type="SAM" id="Phobius"/>
    </source>
</evidence>
<proteinExistence type="predicted"/>
<comment type="caution">
    <text evidence="2">The sequence shown here is derived from an EMBL/GenBank/DDBJ whole genome shotgun (WGS) entry which is preliminary data.</text>
</comment>
<feature type="transmembrane region" description="Helical" evidence="1">
    <location>
        <begin position="48"/>
        <end position="66"/>
    </location>
</feature>
<evidence type="ECO:0000313" key="3">
    <source>
        <dbReference type="Proteomes" id="UP000653056"/>
    </source>
</evidence>
<dbReference type="Proteomes" id="UP000653056">
    <property type="component" value="Unassembled WGS sequence"/>
</dbReference>
<organism evidence="2 3">
    <name type="scientific">Litchfieldella qijiaojingensis</name>
    <dbReference type="NCBI Taxonomy" id="980347"/>
    <lineage>
        <taxon>Bacteria</taxon>
        <taxon>Pseudomonadati</taxon>
        <taxon>Pseudomonadota</taxon>
        <taxon>Gammaproteobacteria</taxon>
        <taxon>Oceanospirillales</taxon>
        <taxon>Halomonadaceae</taxon>
        <taxon>Litchfieldella</taxon>
    </lineage>
</organism>
<protein>
    <submittedName>
        <fullName evidence="2">Uncharacterized protein</fullName>
    </submittedName>
</protein>
<reference evidence="3" key="1">
    <citation type="journal article" date="2019" name="Int. J. Syst. Evol. Microbiol.">
        <title>The Global Catalogue of Microorganisms (GCM) 10K type strain sequencing project: providing services to taxonomists for standard genome sequencing and annotation.</title>
        <authorList>
            <consortium name="The Broad Institute Genomics Platform"/>
            <consortium name="The Broad Institute Genome Sequencing Center for Infectious Disease"/>
            <person name="Wu L."/>
            <person name="Ma J."/>
        </authorList>
    </citation>
    <scope>NUCLEOTIDE SEQUENCE [LARGE SCALE GENOMIC DNA]</scope>
    <source>
        <strain evidence="3">KCTC 22228</strain>
    </source>
</reference>
<name>A0ABQ2YS75_9GAMM</name>
<feature type="transmembrane region" description="Helical" evidence="1">
    <location>
        <begin position="6"/>
        <end position="27"/>
    </location>
</feature>
<sequence>MVIITLQTIVMVFGAVVASTGLVLLFLRTEQAQNKIKLLGQEFEISTPALVVFLAGCIVFVVPLVIPIKDIESPVVILGQTPGGHTGQGALGDSPVAFPVLEEEEPNDQITEANLIEIGTRVQGSAISGQDRDYFKFMSSNQEPHRIRVILRKRAPGGYFARVTVYDSAERRMTRDLQSGDTPVSLAFDSTPDSLYYILVSPVYNPRPGSPYELEVREETVNY</sequence>
<gene>
    <name evidence="2" type="ORF">GCM10007160_21480</name>
</gene>